<dbReference type="Gene3D" id="3.20.20.80">
    <property type="entry name" value="Glycosidases"/>
    <property type="match status" value="1"/>
</dbReference>
<dbReference type="AlphaFoldDB" id="A0A9D2G7A4"/>
<keyword evidence="4" id="KW-0378">Hydrolase</keyword>
<evidence type="ECO:0000256" key="5">
    <source>
        <dbReference type="ARBA" id="ARBA00023295"/>
    </source>
</evidence>
<dbReference type="PANTHER" id="PTHR10030">
    <property type="entry name" value="ALPHA-L-FUCOSIDASE"/>
    <property type="match status" value="1"/>
</dbReference>
<dbReference type="InterPro" id="IPR000933">
    <property type="entry name" value="Glyco_hydro_29"/>
</dbReference>
<evidence type="ECO:0000313" key="8">
    <source>
        <dbReference type="Proteomes" id="UP000824102"/>
    </source>
</evidence>
<protein>
    <recommendedName>
        <fullName evidence="2">alpha-L-fucosidase</fullName>
        <ecNumber evidence="2">3.2.1.51</ecNumber>
    </recommendedName>
</protein>
<dbReference type="SMART" id="SM00812">
    <property type="entry name" value="Alpha_L_fucos"/>
    <property type="match status" value="1"/>
</dbReference>
<dbReference type="InterPro" id="IPR017853">
    <property type="entry name" value="GH"/>
</dbReference>
<dbReference type="Gene3D" id="2.60.40.1180">
    <property type="entry name" value="Golgi alpha-mannosidase II"/>
    <property type="match status" value="1"/>
</dbReference>
<comment type="similarity">
    <text evidence="1">Belongs to the glycosyl hydrolase 29 family.</text>
</comment>
<dbReference type="InterPro" id="IPR057739">
    <property type="entry name" value="Glyco_hydro_29_N"/>
</dbReference>
<reference evidence="7" key="1">
    <citation type="journal article" date="2021" name="PeerJ">
        <title>Extensive microbial diversity within the chicken gut microbiome revealed by metagenomics and culture.</title>
        <authorList>
            <person name="Gilroy R."/>
            <person name="Ravi A."/>
            <person name="Getino M."/>
            <person name="Pursley I."/>
            <person name="Horton D.L."/>
            <person name="Alikhan N.F."/>
            <person name="Baker D."/>
            <person name="Gharbi K."/>
            <person name="Hall N."/>
            <person name="Watson M."/>
            <person name="Adriaenssens E.M."/>
            <person name="Foster-Nyarko E."/>
            <person name="Jarju S."/>
            <person name="Secka A."/>
            <person name="Antonio M."/>
            <person name="Oren A."/>
            <person name="Chaudhuri R.R."/>
            <person name="La Ragione R."/>
            <person name="Hildebrand F."/>
            <person name="Pallen M.J."/>
        </authorList>
    </citation>
    <scope>NUCLEOTIDE SEQUENCE</scope>
    <source>
        <strain evidence="7">ChiW7-2402</strain>
    </source>
</reference>
<evidence type="ECO:0000259" key="6">
    <source>
        <dbReference type="Pfam" id="PF01120"/>
    </source>
</evidence>
<dbReference type="Proteomes" id="UP000824102">
    <property type="component" value="Unassembled WGS sequence"/>
</dbReference>
<sequence>MTVQAYLEKVDAVNAAGRYKPDWDSLSRHRTPAWFEESKFGIFIHWGVFSIPAAFSEWYPRHMYIEGSPEHEDFRRRFGDMKHFGYKDLIPRFTAPKFDPDEWMDLFAAAGARYVTPVAEHHDGFQMYKSELSRWNAYEMGPKRDVLGELRAAAERRGLILCASSHRLEHYWFLNGGRAFDSDVNDPAYDDFYGPAVYDDILKRGPEGDLYTVTLSSPRAVEHLDNWLARCAEIVDEYRPSMIYFDWWIANEAFRPHLKRFAAYYYNRAEEWGKEVTICYKHNAFAPDAATFDVERGQLAGIRMRPWQTDTAIANNSWCYTEHNEFKRPEDILCDLVDIVSKNGNLMLNVGPKADGSICEEEERVLRTIGKWMKKNGEGIYGTRPFKTFGEGPTLIPEGQFTDTARKGFTAEDIRYTCRGGALYAFLLAPDGRREVKLKALAGGDIPGEGVRIERAEVLGEDTPVAFSYGRDALTLTFGQPVRADLPVCVKLTLK</sequence>
<dbReference type="InterPro" id="IPR013780">
    <property type="entry name" value="Glyco_hydro_b"/>
</dbReference>
<evidence type="ECO:0000256" key="2">
    <source>
        <dbReference type="ARBA" id="ARBA00012662"/>
    </source>
</evidence>
<dbReference type="Pfam" id="PF01120">
    <property type="entry name" value="Alpha_L_fucos"/>
    <property type="match status" value="1"/>
</dbReference>
<comment type="caution">
    <text evidence="7">The sequence shown here is derived from an EMBL/GenBank/DDBJ whole genome shotgun (WGS) entry which is preliminary data.</text>
</comment>
<gene>
    <name evidence="7" type="ORF">H9964_08330</name>
</gene>
<feature type="domain" description="Glycoside hydrolase family 29 N-terminal" evidence="6">
    <location>
        <begin position="10"/>
        <end position="378"/>
    </location>
</feature>
<keyword evidence="5" id="KW-0326">Glycosidase</keyword>
<name>A0A9D2G7A4_9FIRM</name>
<dbReference type="EMBL" id="DXBB01000128">
    <property type="protein sequence ID" value="HIZ73572.1"/>
    <property type="molecule type" value="Genomic_DNA"/>
</dbReference>
<dbReference type="GO" id="GO:0006004">
    <property type="term" value="P:fucose metabolic process"/>
    <property type="evidence" value="ECO:0007669"/>
    <property type="project" value="TreeGrafter"/>
</dbReference>
<dbReference type="SUPFAM" id="SSF51445">
    <property type="entry name" value="(Trans)glycosidases"/>
    <property type="match status" value="1"/>
</dbReference>
<evidence type="ECO:0000313" key="7">
    <source>
        <dbReference type="EMBL" id="HIZ73572.1"/>
    </source>
</evidence>
<organism evidence="7 8">
    <name type="scientific">Candidatus Gallimonas intestinavium</name>
    <dbReference type="NCBI Taxonomy" id="2838603"/>
    <lineage>
        <taxon>Bacteria</taxon>
        <taxon>Bacillati</taxon>
        <taxon>Bacillota</taxon>
        <taxon>Clostridia</taxon>
        <taxon>Candidatus Gallimonas</taxon>
    </lineage>
</organism>
<dbReference type="EC" id="3.2.1.51" evidence="2"/>
<accession>A0A9D2G7A4</accession>
<evidence type="ECO:0000256" key="3">
    <source>
        <dbReference type="ARBA" id="ARBA00022729"/>
    </source>
</evidence>
<evidence type="ECO:0000256" key="1">
    <source>
        <dbReference type="ARBA" id="ARBA00007951"/>
    </source>
</evidence>
<dbReference type="GO" id="GO:0005764">
    <property type="term" value="C:lysosome"/>
    <property type="evidence" value="ECO:0007669"/>
    <property type="project" value="TreeGrafter"/>
</dbReference>
<evidence type="ECO:0000256" key="4">
    <source>
        <dbReference type="ARBA" id="ARBA00022801"/>
    </source>
</evidence>
<proteinExistence type="inferred from homology"/>
<reference evidence="7" key="2">
    <citation type="submission" date="2021-04" db="EMBL/GenBank/DDBJ databases">
        <authorList>
            <person name="Gilroy R."/>
        </authorList>
    </citation>
    <scope>NUCLEOTIDE SEQUENCE</scope>
    <source>
        <strain evidence="7">ChiW7-2402</strain>
    </source>
</reference>
<keyword evidence="3" id="KW-0732">Signal</keyword>
<dbReference type="PANTHER" id="PTHR10030:SF37">
    <property type="entry name" value="ALPHA-L-FUCOSIDASE-RELATED"/>
    <property type="match status" value="1"/>
</dbReference>
<dbReference type="GO" id="GO:0016139">
    <property type="term" value="P:glycoside catabolic process"/>
    <property type="evidence" value="ECO:0007669"/>
    <property type="project" value="TreeGrafter"/>
</dbReference>
<dbReference type="GO" id="GO:0004560">
    <property type="term" value="F:alpha-L-fucosidase activity"/>
    <property type="evidence" value="ECO:0007669"/>
    <property type="project" value="InterPro"/>
</dbReference>